<sequence length="156" mass="17489">MSRHDDPPIRFRRSSKSRSEKRRDSLLRSDKGDLGQQDGVSNSVVVMWQVTLEQIRREQPRAANLLSLVSQFQAQNIPEIMIHSYDTTADEQNDVDGIGTGSESDGESERTGFDSDMDMLRGYSLVNISTVGLCEMHSLVQFCTRSCISEFGDPAK</sequence>
<evidence type="ECO:0000256" key="1">
    <source>
        <dbReference type="SAM" id="MobiDB-lite"/>
    </source>
</evidence>
<organism evidence="2 3">
    <name type="scientific">Fusarium oxysporum f. sp. narcissi</name>
    <dbReference type="NCBI Taxonomy" id="451672"/>
    <lineage>
        <taxon>Eukaryota</taxon>
        <taxon>Fungi</taxon>
        <taxon>Dikarya</taxon>
        <taxon>Ascomycota</taxon>
        <taxon>Pezizomycotina</taxon>
        <taxon>Sordariomycetes</taxon>
        <taxon>Hypocreomycetidae</taxon>
        <taxon>Hypocreales</taxon>
        <taxon>Nectriaceae</taxon>
        <taxon>Fusarium</taxon>
        <taxon>Fusarium oxysporum species complex</taxon>
    </lineage>
</organism>
<reference evidence="2 3" key="1">
    <citation type="submission" date="2016-12" db="EMBL/GenBank/DDBJ databases">
        <title>Draft genome sequence of Fusarium oxysporum causing rot on Narcissus.</title>
        <authorList>
            <person name="Armitage A.D."/>
            <person name="Taylor A."/>
            <person name="Clarkson J.P."/>
            <person name="Harrison R.J."/>
            <person name="Jackson A.C."/>
        </authorList>
    </citation>
    <scope>NUCLEOTIDE SEQUENCE [LARGE SCALE GENOMIC DNA]</scope>
    <source>
        <strain evidence="2 3">N139</strain>
    </source>
</reference>
<dbReference type="AlphaFoldDB" id="A0A4Q2VA56"/>
<comment type="caution">
    <text evidence="2">The sequence shown here is derived from an EMBL/GenBank/DDBJ whole genome shotgun (WGS) entry which is preliminary data.</text>
</comment>
<proteinExistence type="predicted"/>
<gene>
    <name evidence="2" type="ORF">BFJ63_vAg16064</name>
</gene>
<name>A0A4Q2VA56_FUSOX</name>
<evidence type="ECO:0000313" key="2">
    <source>
        <dbReference type="EMBL" id="RYC81053.1"/>
    </source>
</evidence>
<accession>A0A4Q2VA56</accession>
<feature type="compositionally biased region" description="Basic and acidic residues" evidence="1">
    <location>
        <begin position="17"/>
        <end position="33"/>
    </location>
</feature>
<protein>
    <submittedName>
        <fullName evidence="2">Uncharacterized protein</fullName>
    </submittedName>
</protein>
<feature type="region of interest" description="Disordered" evidence="1">
    <location>
        <begin position="1"/>
        <end position="35"/>
    </location>
</feature>
<dbReference type="EMBL" id="MQTW01000284">
    <property type="protein sequence ID" value="RYC81053.1"/>
    <property type="molecule type" value="Genomic_DNA"/>
</dbReference>
<dbReference type="Proteomes" id="UP000290540">
    <property type="component" value="Unassembled WGS sequence"/>
</dbReference>
<evidence type="ECO:0000313" key="3">
    <source>
        <dbReference type="Proteomes" id="UP000290540"/>
    </source>
</evidence>